<dbReference type="AlphaFoldDB" id="A0A0W0ZEG7"/>
<proteinExistence type="predicted"/>
<keyword evidence="2" id="KW-1185">Reference proteome</keyword>
<organism evidence="1 2">
    <name type="scientific">Legionella steelei</name>
    <dbReference type="NCBI Taxonomy" id="947033"/>
    <lineage>
        <taxon>Bacteria</taxon>
        <taxon>Pseudomonadati</taxon>
        <taxon>Pseudomonadota</taxon>
        <taxon>Gammaproteobacteria</taxon>
        <taxon>Legionellales</taxon>
        <taxon>Legionellaceae</taxon>
        <taxon>Legionella</taxon>
    </lineage>
</organism>
<reference evidence="1 2" key="1">
    <citation type="submission" date="2015-11" db="EMBL/GenBank/DDBJ databases">
        <title>Genomic analysis of 38 Legionella species identifies large and diverse effector repertoires.</title>
        <authorList>
            <person name="Burstein D."/>
            <person name="Amaro F."/>
            <person name="Zusman T."/>
            <person name="Lifshitz Z."/>
            <person name="Cohen O."/>
            <person name="Gilbert J.A."/>
            <person name="Pupko T."/>
            <person name="Shuman H.A."/>
            <person name="Segal G."/>
        </authorList>
    </citation>
    <scope>NUCLEOTIDE SEQUENCE [LARGE SCALE GENOMIC DNA]</scope>
    <source>
        <strain evidence="1 2">IMVS3376</strain>
    </source>
</reference>
<evidence type="ECO:0000313" key="2">
    <source>
        <dbReference type="Proteomes" id="UP000054926"/>
    </source>
</evidence>
<dbReference type="EMBL" id="LNYY01000021">
    <property type="protein sequence ID" value="KTD67396.1"/>
    <property type="molecule type" value="Genomic_DNA"/>
</dbReference>
<dbReference type="Proteomes" id="UP000054926">
    <property type="component" value="Unassembled WGS sequence"/>
</dbReference>
<accession>A0A0W0ZEG7</accession>
<dbReference type="PATRIC" id="fig|947033.5.peg.3828"/>
<comment type="caution">
    <text evidence="1">The sequence shown here is derived from an EMBL/GenBank/DDBJ whole genome shotgun (WGS) entry which is preliminary data.</text>
</comment>
<gene>
    <name evidence="1" type="ORF">Lste_3602</name>
</gene>
<dbReference type="RefSeq" id="WP_058512386.1">
    <property type="nucleotide sequence ID" value="NZ_DAIOMV010000001.1"/>
</dbReference>
<sequence length="91" mass="10317">MPKFFDRDTKTLFVTRGQTSTGDLSENHLVLLPNPDEILPSLVLRRQNAVISRFFEKCYISSAGEELHGNFDLNDPSNADLEEVIDTIYCP</sequence>
<evidence type="ECO:0000313" key="1">
    <source>
        <dbReference type="EMBL" id="KTD67396.1"/>
    </source>
</evidence>
<dbReference type="OrthoDB" id="5646742at2"/>
<dbReference type="STRING" id="947033.Lste_3602"/>
<protein>
    <submittedName>
        <fullName evidence="1">Uncharacterized protein</fullName>
    </submittedName>
</protein>
<name>A0A0W0ZEG7_9GAMM</name>